<proteinExistence type="predicted"/>
<dbReference type="Proteomes" id="UP001239111">
    <property type="component" value="Chromosome 4"/>
</dbReference>
<name>A0ACC2N2Y7_9HYME</name>
<comment type="caution">
    <text evidence="1">The sequence shown here is derived from an EMBL/GenBank/DDBJ whole genome shotgun (WGS) entry which is preliminary data.</text>
</comment>
<reference evidence="1" key="1">
    <citation type="submission" date="2023-04" db="EMBL/GenBank/DDBJ databases">
        <title>A chromosome-level genome assembly of the parasitoid wasp Eretmocerus hayati.</title>
        <authorList>
            <person name="Zhong Y."/>
            <person name="Liu S."/>
            <person name="Liu Y."/>
        </authorList>
    </citation>
    <scope>NUCLEOTIDE SEQUENCE</scope>
    <source>
        <strain evidence="1">ZJU_SS_LIU_2023</strain>
    </source>
</reference>
<organism evidence="1 2">
    <name type="scientific">Eretmocerus hayati</name>
    <dbReference type="NCBI Taxonomy" id="131215"/>
    <lineage>
        <taxon>Eukaryota</taxon>
        <taxon>Metazoa</taxon>
        <taxon>Ecdysozoa</taxon>
        <taxon>Arthropoda</taxon>
        <taxon>Hexapoda</taxon>
        <taxon>Insecta</taxon>
        <taxon>Pterygota</taxon>
        <taxon>Neoptera</taxon>
        <taxon>Endopterygota</taxon>
        <taxon>Hymenoptera</taxon>
        <taxon>Apocrita</taxon>
        <taxon>Proctotrupomorpha</taxon>
        <taxon>Chalcidoidea</taxon>
        <taxon>Aphelinidae</taxon>
        <taxon>Aphelininae</taxon>
        <taxon>Eretmocerus</taxon>
    </lineage>
</organism>
<sequence>MARIRSRTLPDMKKLRKQRTVAKNQLDANLIAPIIQPDCEQQVQIGWPTSSSIRKSRGAGLPVSDSTRQFCNQRYTTPNRQRNNPVPVESWPDKTVWCCDGYNEADPSVFNNWDGWTLHITHLIGQGDILDELIANMRCWICNSLAIAVRNFNDCKLCGTSYIIHWKELDEGQLVVEAEGVKGPCVCGKSYVPTGVHRS</sequence>
<dbReference type="EMBL" id="CM056744">
    <property type="protein sequence ID" value="KAJ8665530.1"/>
    <property type="molecule type" value="Genomic_DNA"/>
</dbReference>
<accession>A0ACC2N2Y7</accession>
<keyword evidence="2" id="KW-1185">Reference proteome</keyword>
<evidence type="ECO:0000313" key="2">
    <source>
        <dbReference type="Proteomes" id="UP001239111"/>
    </source>
</evidence>
<protein>
    <submittedName>
        <fullName evidence="1">Uncharacterized protein</fullName>
    </submittedName>
</protein>
<gene>
    <name evidence="1" type="ORF">QAD02_007192</name>
</gene>
<evidence type="ECO:0000313" key="1">
    <source>
        <dbReference type="EMBL" id="KAJ8665530.1"/>
    </source>
</evidence>